<accession>A0A453P2L4</accession>
<keyword evidence="2" id="KW-1185">Reference proteome</keyword>
<dbReference type="Proteomes" id="UP000015105">
    <property type="component" value="Chromosome 6D"/>
</dbReference>
<reference evidence="1" key="5">
    <citation type="journal article" date="2021" name="G3 (Bethesda)">
        <title>Aegilops tauschii genome assembly Aet v5.0 features greater sequence contiguity and improved annotation.</title>
        <authorList>
            <person name="Wang L."/>
            <person name="Zhu T."/>
            <person name="Rodriguez J.C."/>
            <person name="Deal K.R."/>
            <person name="Dubcovsky J."/>
            <person name="McGuire P.E."/>
            <person name="Lux T."/>
            <person name="Spannagl M."/>
            <person name="Mayer K.F.X."/>
            <person name="Baldrich P."/>
            <person name="Meyers B.C."/>
            <person name="Huo N."/>
            <person name="Gu Y.Q."/>
            <person name="Zhou H."/>
            <person name="Devos K.M."/>
            <person name="Bennetzen J.L."/>
            <person name="Unver T."/>
            <person name="Budak H."/>
            <person name="Gulick P.J."/>
            <person name="Galiba G."/>
            <person name="Kalapos B."/>
            <person name="Nelson D.R."/>
            <person name="Li P."/>
            <person name="You F.M."/>
            <person name="Luo M.C."/>
            <person name="Dvorak J."/>
        </authorList>
    </citation>
    <scope>NUCLEOTIDE SEQUENCE [LARGE SCALE GENOMIC DNA]</scope>
    <source>
        <strain evidence="1">cv. AL8/78</strain>
    </source>
</reference>
<dbReference type="AlphaFoldDB" id="A0A453P2L4"/>
<protein>
    <submittedName>
        <fullName evidence="1">Uncharacterized protein</fullName>
    </submittedName>
</protein>
<evidence type="ECO:0000313" key="1">
    <source>
        <dbReference type="EnsemblPlants" id="AET6Gv20582600.5"/>
    </source>
</evidence>
<reference evidence="2" key="2">
    <citation type="journal article" date="2017" name="Nat. Plants">
        <title>The Aegilops tauschii genome reveals multiple impacts of transposons.</title>
        <authorList>
            <person name="Zhao G."/>
            <person name="Zou C."/>
            <person name="Li K."/>
            <person name="Wang K."/>
            <person name="Li T."/>
            <person name="Gao L."/>
            <person name="Zhang X."/>
            <person name="Wang H."/>
            <person name="Yang Z."/>
            <person name="Liu X."/>
            <person name="Jiang W."/>
            <person name="Mao L."/>
            <person name="Kong X."/>
            <person name="Jiao Y."/>
            <person name="Jia J."/>
        </authorList>
    </citation>
    <scope>NUCLEOTIDE SEQUENCE [LARGE SCALE GENOMIC DNA]</scope>
    <source>
        <strain evidence="2">cv. AL8/78</strain>
    </source>
</reference>
<reference evidence="1" key="3">
    <citation type="journal article" date="2017" name="Nature">
        <title>Genome sequence of the progenitor of the wheat D genome Aegilops tauschii.</title>
        <authorList>
            <person name="Luo M.C."/>
            <person name="Gu Y.Q."/>
            <person name="Puiu D."/>
            <person name="Wang H."/>
            <person name="Twardziok S.O."/>
            <person name="Deal K.R."/>
            <person name="Huo N."/>
            <person name="Zhu T."/>
            <person name="Wang L."/>
            <person name="Wang Y."/>
            <person name="McGuire P.E."/>
            <person name="Liu S."/>
            <person name="Long H."/>
            <person name="Ramasamy R.K."/>
            <person name="Rodriguez J.C."/>
            <person name="Van S.L."/>
            <person name="Yuan L."/>
            <person name="Wang Z."/>
            <person name="Xia Z."/>
            <person name="Xiao L."/>
            <person name="Anderson O.D."/>
            <person name="Ouyang S."/>
            <person name="Liang Y."/>
            <person name="Zimin A.V."/>
            <person name="Pertea G."/>
            <person name="Qi P."/>
            <person name="Bennetzen J.L."/>
            <person name="Dai X."/>
            <person name="Dawson M.W."/>
            <person name="Muller H.G."/>
            <person name="Kugler K."/>
            <person name="Rivarola-Duarte L."/>
            <person name="Spannagl M."/>
            <person name="Mayer K.F.X."/>
            <person name="Lu F.H."/>
            <person name="Bevan M.W."/>
            <person name="Leroy P."/>
            <person name="Li P."/>
            <person name="You F.M."/>
            <person name="Sun Q."/>
            <person name="Liu Z."/>
            <person name="Lyons E."/>
            <person name="Wicker T."/>
            <person name="Salzberg S.L."/>
            <person name="Devos K.M."/>
            <person name="Dvorak J."/>
        </authorList>
    </citation>
    <scope>NUCLEOTIDE SEQUENCE [LARGE SCALE GENOMIC DNA]</scope>
    <source>
        <strain evidence="1">cv. AL8/78</strain>
    </source>
</reference>
<sequence length="53" mass="5741">LPARPAGSRVLSKPATATATALHRCPPSLLGRRQICAGRYPLLPDRRQSFLAM</sequence>
<dbReference type="EnsemblPlants" id="AET6Gv20582600.5">
    <property type="protein sequence ID" value="AET6Gv20582600.5"/>
    <property type="gene ID" value="AET6Gv20582600"/>
</dbReference>
<organism evidence="1 2">
    <name type="scientific">Aegilops tauschii subsp. strangulata</name>
    <name type="common">Goatgrass</name>
    <dbReference type="NCBI Taxonomy" id="200361"/>
    <lineage>
        <taxon>Eukaryota</taxon>
        <taxon>Viridiplantae</taxon>
        <taxon>Streptophyta</taxon>
        <taxon>Embryophyta</taxon>
        <taxon>Tracheophyta</taxon>
        <taxon>Spermatophyta</taxon>
        <taxon>Magnoliopsida</taxon>
        <taxon>Liliopsida</taxon>
        <taxon>Poales</taxon>
        <taxon>Poaceae</taxon>
        <taxon>BOP clade</taxon>
        <taxon>Pooideae</taxon>
        <taxon>Triticodae</taxon>
        <taxon>Triticeae</taxon>
        <taxon>Triticinae</taxon>
        <taxon>Aegilops</taxon>
    </lineage>
</organism>
<proteinExistence type="predicted"/>
<reference evidence="1" key="4">
    <citation type="submission" date="2019-03" db="UniProtKB">
        <authorList>
            <consortium name="EnsemblPlants"/>
        </authorList>
    </citation>
    <scope>IDENTIFICATION</scope>
</reference>
<name>A0A453P2L4_AEGTS</name>
<evidence type="ECO:0000313" key="2">
    <source>
        <dbReference type="Proteomes" id="UP000015105"/>
    </source>
</evidence>
<dbReference type="Gramene" id="AET6Gv20582600.5">
    <property type="protein sequence ID" value="AET6Gv20582600.5"/>
    <property type="gene ID" value="AET6Gv20582600"/>
</dbReference>
<reference evidence="2" key="1">
    <citation type="journal article" date="2014" name="Science">
        <title>Ancient hybridizations among the ancestral genomes of bread wheat.</title>
        <authorList>
            <consortium name="International Wheat Genome Sequencing Consortium,"/>
            <person name="Marcussen T."/>
            <person name="Sandve S.R."/>
            <person name="Heier L."/>
            <person name="Spannagl M."/>
            <person name="Pfeifer M."/>
            <person name="Jakobsen K.S."/>
            <person name="Wulff B.B."/>
            <person name="Steuernagel B."/>
            <person name="Mayer K.F."/>
            <person name="Olsen O.A."/>
        </authorList>
    </citation>
    <scope>NUCLEOTIDE SEQUENCE [LARGE SCALE GENOMIC DNA]</scope>
    <source>
        <strain evidence="2">cv. AL8/78</strain>
    </source>
</reference>